<comment type="catalytic activity">
    <reaction evidence="8">
        <text>(6S)-5,6,7,8-tetrahydrofolate + NADP(+) = 7,8-dihydrofolate + NADPH + H(+)</text>
        <dbReference type="Rhea" id="RHEA:15009"/>
        <dbReference type="ChEBI" id="CHEBI:15378"/>
        <dbReference type="ChEBI" id="CHEBI:57451"/>
        <dbReference type="ChEBI" id="CHEBI:57453"/>
        <dbReference type="ChEBI" id="CHEBI:57783"/>
        <dbReference type="ChEBI" id="CHEBI:58349"/>
        <dbReference type="EC" id="1.5.1.3"/>
    </reaction>
</comment>
<dbReference type="EC" id="1.5.1.3" evidence="3 8"/>
<evidence type="ECO:0000256" key="8">
    <source>
        <dbReference type="PIRNR" id="PIRNR000194"/>
    </source>
</evidence>
<name>A0A420WL92_9PROT</name>
<keyword evidence="6 8" id="KW-0560">Oxidoreductase</keyword>
<dbReference type="PANTHER" id="PTHR48069:SF3">
    <property type="entry name" value="DIHYDROFOLATE REDUCTASE"/>
    <property type="match status" value="1"/>
</dbReference>
<sequence>MTANPKLSLIVARAQNGVIGREGDLPWRLPSDLKLFKKTTVGKPVLMGRKTWESLPFPLPGRPNLVLTRDPNYKADKAEVFNDLEAMVGRGYELAGELGVEEVMVIGGAQLYRALMPFIDRQYITQVLVVVEGDAHFTAPSPDEWVMSDRQSGLKTAKDEFDFAVEIWDRK</sequence>
<dbReference type="InterPro" id="IPR024072">
    <property type="entry name" value="DHFR-like_dom_sf"/>
</dbReference>
<dbReference type="InterPro" id="IPR012259">
    <property type="entry name" value="DHFR"/>
</dbReference>
<dbReference type="InParanoid" id="A0A420WL92"/>
<dbReference type="PROSITE" id="PS51330">
    <property type="entry name" value="DHFR_2"/>
    <property type="match status" value="1"/>
</dbReference>
<proteinExistence type="inferred from homology"/>
<keyword evidence="12" id="KW-1185">Reference proteome</keyword>
<dbReference type="EMBL" id="RBII01000001">
    <property type="protein sequence ID" value="RKQ71676.1"/>
    <property type="molecule type" value="Genomic_DNA"/>
</dbReference>
<dbReference type="PROSITE" id="PS00075">
    <property type="entry name" value="DHFR_1"/>
    <property type="match status" value="1"/>
</dbReference>
<dbReference type="InterPro" id="IPR001796">
    <property type="entry name" value="DHFR_dom"/>
</dbReference>
<evidence type="ECO:0000256" key="5">
    <source>
        <dbReference type="ARBA" id="ARBA00022857"/>
    </source>
</evidence>
<dbReference type="GO" id="GO:0046654">
    <property type="term" value="P:tetrahydrofolate biosynthetic process"/>
    <property type="evidence" value="ECO:0007669"/>
    <property type="project" value="UniProtKB-UniPathway"/>
</dbReference>
<evidence type="ECO:0000256" key="9">
    <source>
        <dbReference type="RuleBase" id="RU004474"/>
    </source>
</evidence>
<accession>A0A420WL92</accession>
<evidence type="ECO:0000256" key="6">
    <source>
        <dbReference type="ARBA" id="ARBA00023002"/>
    </source>
</evidence>
<dbReference type="InterPro" id="IPR017925">
    <property type="entry name" value="DHFR_CS"/>
</dbReference>
<dbReference type="PRINTS" id="PR00070">
    <property type="entry name" value="DHFR"/>
</dbReference>
<evidence type="ECO:0000256" key="2">
    <source>
        <dbReference type="ARBA" id="ARBA00009539"/>
    </source>
</evidence>
<evidence type="ECO:0000259" key="10">
    <source>
        <dbReference type="PROSITE" id="PS51330"/>
    </source>
</evidence>
<comment type="function">
    <text evidence="7 8">Key enzyme in folate metabolism. Catalyzes an essential reaction for de novo glycine and purine synthesis, and for DNA precursor synthesis.</text>
</comment>
<protein>
    <recommendedName>
        <fullName evidence="3 8">Dihydrofolate reductase</fullName>
        <ecNumber evidence="3 8">1.5.1.3</ecNumber>
    </recommendedName>
</protein>
<dbReference type="UniPathway" id="UPA00077">
    <property type="reaction ID" value="UER00158"/>
</dbReference>
<dbReference type="GO" id="GO:0005829">
    <property type="term" value="C:cytosol"/>
    <property type="evidence" value="ECO:0007669"/>
    <property type="project" value="TreeGrafter"/>
</dbReference>
<dbReference type="OrthoDB" id="9804315at2"/>
<evidence type="ECO:0000256" key="3">
    <source>
        <dbReference type="ARBA" id="ARBA00012856"/>
    </source>
</evidence>
<comment type="pathway">
    <text evidence="1 8">Cofactor biosynthesis; tetrahydrofolate biosynthesis; 5,6,7,8-tetrahydrofolate from 7,8-dihydrofolate: step 1/1.</text>
</comment>
<dbReference type="Gene3D" id="3.40.430.10">
    <property type="entry name" value="Dihydrofolate Reductase, subunit A"/>
    <property type="match status" value="1"/>
</dbReference>
<dbReference type="GO" id="GO:0006730">
    <property type="term" value="P:one-carbon metabolic process"/>
    <property type="evidence" value="ECO:0007669"/>
    <property type="project" value="UniProtKB-KW"/>
</dbReference>
<dbReference type="CDD" id="cd00209">
    <property type="entry name" value="DHFR"/>
    <property type="match status" value="1"/>
</dbReference>
<dbReference type="RefSeq" id="WP_121099430.1">
    <property type="nucleotide sequence ID" value="NZ_RBII01000001.1"/>
</dbReference>
<keyword evidence="4 8" id="KW-0554">One-carbon metabolism</keyword>
<dbReference type="Pfam" id="PF00186">
    <property type="entry name" value="DHFR_1"/>
    <property type="match status" value="1"/>
</dbReference>
<comment type="caution">
    <text evidence="11">The sequence shown here is derived from an EMBL/GenBank/DDBJ whole genome shotgun (WGS) entry which is preliminary data.</text>
</comment>
<feature type="domain" description="DHFR" evidence="10">
    <location>
        <begin position="6"/>
        <end position="170"/>
    </location>
</feature>
<dbReference type="Proteomes" id="UP000282211">
    <property type="component" value="Unassembled WGS sequence"/>
</dbReference>
<evidence type="ECO:0000313" key="11">
    <source>
        <dbReference type="EMBL" id="RKQ71676.1"/>
    </source>
</evidence>
<evidence type="ECO:0000256" key="7">
    <source>
        <dbReference type="ARBA" id="ARBA00025067"/>
    </source>
</evidence>
<dbReference type="GO" id="GO:0050661">
    <property type="term" value="F:NADP binding"/>
    <property type="evidence" value="ECO:0007669"/>
    <property type="project" value="InterPro"/>
</dbReference>
<evidence type="ECO:0000256" key="4">
    <source>
        <dbReference type="ARBA" id="ARBA00022563"/>
    </source>
</evidence>
<dbReference type="PANTHER" id="PTHR48069">
    <property type="entry name" value="DIHYDROFOLATE REDUCTASE"/>
    <property type="match status" value="1"/>
</dbReference>
<dbReference type="SUPFAM" id="SSF53597">
    <property type="entry name" value="Dihydrofolate reductase-like"/>
    <property type="match status" value="1"/>
</dbReference>
<gene>
    <name evidence="11" type="ORF">DES40_1003</name>
</gene>
<dbReference type="AlphaFoldDB" id="A0A420WL92"/>
<dbReference type="GO" id="GO:0046452">
    <property type="term" value="P:dihydrofolate metabolic process"/>
    <property type="evidence" value="ECO:0007669"/>
    <property type="project" value="TreeGrafter"/>
</dbReference>
<organism evidence="11 12">
    <name type="scientific">Litorimonas taeanensis</name>
    <dbReference type="NCBI Taxonomy" id="568099"/>
    <lineage>
        <taxon>Bacteria</taxon>
        <taxon>Pseudomonadati</taxon>
        <taxon>Pseudomonadota</taxon>
        <taxon>Alphaproteobacteria</taxon>
        <taxon>Maricaulales</taxon>
        <taxon>Robiginitomaculaceae</taxon>
    </lineage>
</organism>
<dbReference type="PIRSF" id="PIRSF000194">
    <property type="entry name" value="DHFR"/>
    <property type="match status" value="1"/>
</dbReference>
<dbReference type="FunCoup" id="A0A420WL92">
    <property type="interactions" value="411"/>
</dbReference>
<reference evidence="11 12" key="1">
    <citation type="submission" date="2018-10" db="EMBL/GenBank/DDBJ databases">
        <title>Genomic Encyclopedia of Type Strains, Phase IV (KMG-IV): sequencing the most valuable type-strain genomes for metagenomic binning, comparative biology and taxonomic classification.</title>
        <authorList>
            <person name="Goeker M."/>
        </authorList>
    </citation>
    <scope>NUCLEOTIDE SEQUENCE [LARGE SCALE GENOMIC DNA]</scope>
    <source>
        <strain evidence="11 12">DSM 22008</strain>
    </source>
</reference>
<keyword evidence="5 8" id="KW-0521">NADP</keyword>
<comment type="similarity">
    <text evidence="2 8 9">Belongs to the dihydrofolate reductase family.</text>
</comment>
<dbReference type="GO" id="GO:0046655">
    <property type="term" value="P:folic acid metabolic process"/>
    <property type="evidence" value="ECO:0007669"/>
    <property type="project" value="TreeGrafter"/>
</dbReference>
<evidence type="ECO:0000256" key="1">
    <source>
        <dbReference type="ARBA" id="ARBA00004903"/>
    </source>
</evidence>
<dbReference type="GO" id="GO:0004146">
    <property type="term" value="F:dihydrofolate reductase activity"/>
    <property type="evidence" value="ECO:0007669"/>
    <property type="project" value="UniProtKB-EC"/>
</dbReference>
<evidence type="ECO:0000313" key="12">
    <source>
        <dbReference type="Proteomes" id="UP000282211"/>
    </source>
</evidence>